<dbReference type="Gene3D" id="1.20.910.10">
    <property type="entry name" value="Heme oxygenase-like"/>
    <property type="match status" value="1"/>
</dbReference>
<dbReference type="CDD" id="cd19357">
    <property type="entry name" value="TenA_E_At3g16990-like"/>
    <property type="match status" value="1"/>
</dbReference>
<organism evidence="2 3">
    <name type="scientific">Teratosphaeria nubilosa</name>
    <dbReference type="NCBI Taxonomy" id="161662"/>
    <lineage>
        <taxon>Eukaryota</taxon>
        <taxon>Fungi</taxon>
        <taxon>Dikarya</taxon>
        <taxon>Ascomycota</taxon>
        <taxon>Pezizomycotina</taxon>
        <taxon>Dothideomycetes</taxon>
        <taxon>Dothideomycetidae</taxon>
        <taxon>Mycosphaerellales</taxon>
        <taxon>Teratosphaeriaceae</taxon>
        <taxon>Teratosphaeria</taxon>
    </lineage>
</organism>
<keyword evidence="3" id="KW-1185">Reference proteome</keyword>
<dbReference type="PANTHER" id="PTHR41813:SF2">
    <property type="entry name" value="REGULATOR PAB1642, PUTATIVE (AFU_ORTHOLOGUE AFUA_3G11955)-RELATED"/>
    <property type="match status" value="1"/>
</dbReference>
<evidence type="ECO:0000313" key="3">
    <source>
        <dbReference type="Proteomes" id="UP000799436"/>
    </source>
</evidence>
<dbReference type="AlphaFoldDB" id="A0A6G1LPI6"/>
<dbReference type="Proteomes" id="UP000799436">
    <property type="component" value="Unassembled WGS sequence"/>
</dbReference>
<evidence type="ECO:0000259" key="1">
    <source>
        <dbReference type="Pfam" id="PF03070"/>
    </source>
</evidence>
<accession>A0A6G1LPI6</accession>
<gene>
    <name evidence="2" type="ORF">EJ03DRAFT_323075</name>
</gene>
<proteinExistence type="predicted"/>
<reference evidence="2" key="1">
    <citation type="journal article" date="2020" name="Stud. Mycol.">
        <title>101 Dothideomycetes genomes: a test case for predicting lifestyles and emergence of pathogens.</title>
        <authorList>
            <person name="Haridas S."/>
            <person name="Albert R."/>
            <person name="Binder M."/>
            <person name="Bloem J."/>
            <person name="Labutti K."/>
            <person name="Salamov A."/>
            <person name="Andreopoulos B."/>
            <person name="Baker S."/>
            <person name="Barry K."/>
            <person name="Bills G."/>
            <person name="Bluhm B."/>
            <person name="Cannon C."/>
            <person name="Castanera R."/>
            <person name="Culley D."/>
            <person name="Daum C."/>
            <person name="Ezra D."/>
            <person name="Gonzalez J."/>
            <person name="Henrissat B."/>
            <person name="Kuo A."/>
            <person name="Liang C."/>
            <person name="Lipzen A."/>
            <person name="Lutzoni F."/>
            <person name="Magnuson J."/>
            <person name="Mondo S."/>
            <person name="Nolan M."/>
            <person name="Ohm R."/>
            <person name="Pangilinan J."/>
            <person name="Park H.-J."/>
            <person name="Ramirez L."/>
            <person name="Alfaro M."/>
            <person name="Sun H."/>
            <person name="Tritt A."/>
            <person name="Yoshinaga Y."/>
            <person name="Zwiers L.-H."/>
            <person name="Turgeon B."/>
            <person name="Goodwin S."/>
            <person name="Spatafora J."/>
            <person name="Crous P."/>
            <person name="Grigoriev I."/>
        </authorList>
    </citation>
    <scope>NUCLEOTIDE SEQUENCE</scope>
    <source>
        <strain evidence="2">CBS 116005</strain>
    </source>
</reference>
<dbReference type="SUPFAM" id="SSF48613">
    <property type="entry name" value="Heme oxygenase-like"/>
    <property type="match status" value="1"/>
</dbReference>
<dbReference type="PANTHER" id="PTHR41813">
    <property type="entry name" value="REGULATOR PAB1642, PUTATIVE (AFU_ORTHOLOGUE AFUA_3G11955)-RELATED"/>
    <property type="match status" value="1"/>
</dbReference>
<dbReference type="InterPro" id="IPR016084">
    <property type="entry name" value="Haem_Oase-like_multi-hlx"/>
</dbReference>
<dbReference type="EMBL" id="ML995808">
    <property type="protein sequence ID" value="KAF2774509.1"/>
    <property type="molecule type" value="Genomic_DNA"/>
</dbReference>
<dbReference type="OrthoDB" id="37730at2759"/>
<name>A0A6G1LPI6_9PEZI</name>
<feature type="domain" description="Thiaminase-2/PQQC" evidence="1">
    <location>
        <begin position="18"/>
        <end position="230"/>
    </location>
</feature>
<dbReference type="InterPro" id="IPR004305">
    <property type="entry name" value="Thiaminase-2/PQQC"/>
</dbReference>
<evidence type="ECO:0000313" key="2">
    <source>
        <dbReference type="EMBL" id="KAF2774509.1"/>
    </source>
</evidence>
<sequence length="236" mass="27038">MPSLTTHLLHLDEAALRAATRHPFLEAAATATLPLEQLKQWLAQDRLYALAYLNFMGELLTKIPVPCHHQRESSAEWRAADLIIDSLTNIRREIKVFEETAAAEGWLEDICGVHPSPQTRAYQDLFAGATAQGRPLIVGLAVLWATEECYLRAWRWSSTKMDHGLKPKEKDFMQRVFIPNWSSAEFEALVRRLGALVNKHGQLFGEESWEWQECEVAFRQVLWAEKNFWPEVGAKK</sequence>
<dbReference type="InterPro" id="IPR053261">
    <property type="entry name" value="Polyketide-peptide_reg"/>
</dbReference>
<protein>
    <submittedName>
        <fullName evidence="2">Heme oxygenase-like protein</fullName>
    </submittedName>
</protein>
<dbReference type="GO" id="GO:0006772">
    <property type="term" value="P:thiamine metabolic process"/>
    <property type="evidence" value="ECO:0007669"/>
    <property type="project" value="UniProtKB-ARBA"/>
</dbReference>
<dbReference type="Pfam" id="PF03070">
    <property type="entry name" value="TENA_THI-4"/>
    <property type="match status" value="1"/>
</dbReference>